<feature type="transmembrane region" description="Helical" evidence="6">
    <location>
        <begin position="165"/>
        <end position="188"/>
    </location>
</feature>
<feature type="signal peptide" evidence="7">
    <location>
        <begin position="1"/>
        <end position="19"/>
    </location>
</feature>
<keyword evidence="5 6" id="KW-0472">Membrane</keyword>
<comment type="subcellular location">
    <subcellularLocation>
        <location evidence="1">Cell membrane</location>
    </subcellularLocation>
</comment>
<evidence type="ECO:0000256" key="7">
    <source>
        <dbReference type="SAM" id="SignalP"/>
    </source>
</evidence>
<organism evidence="8 9">
    <name type="scientific">Claveliimonas bilis</name>
    <dbReference type="NCBI Taxonomy" id="3028070"/>
    <lineage>
        <taxon>Bacteria</taxon>
        <taxon>Bacillati</taxon>
        <taxon>Bacillota</taxon>
        <taxon>Clostridia</taxon>
        <taxon>Lachnospirales</taxon>
        <taxon>Lachnospiraceae</taxon>
        <taxon>Claveliimonas</taxon>
    </lineage>
</organism>
<keyword evidence="3 6" id="KW-0812">Transmembrane</keyword>
<evidence type="ECO:0008006" key="10">
    <source>
        <dbReference type="Google" id="ProtNLM"/>
    </source>
</evidence>
<reference evidence="9" key="1">
    <citation type="journal article" date="2023" name="Int. J. Syst. Evol. Microbiol.">
        <title>Claveliimonas bilis gen. nov., sp. nov., deoxycholic acid-producing bacteria isolated from human faeces, and reclassification of Sellimonas monacensis Zenner et al. 2021 as Claveliimonas monacensis comb. nov.</title>
        <authorList>
            <person name="Hisatomi A."/>
            <person name="Kastawa N.W.E.P.G."/>
            <person name="Song I."/>
            <person name="Ohkuma M."/>
            <person name="Fukiya S."/>
            <person name="Sakamoto M."/>
        </authorList>
    </citation>
    <scope>NUCLEOTIDE SEQUENCE [LARGE SCALE GENOMIC DNA]</scope>
    <source>
        <strain evidence="9">12BBH14</strain>
    </source>
</reference>
<keyword evidence="9" id="KW-1185">Reference proteome</keyword>
<sequence length="266" mass="28991">MKKKISLLMCMLAAVFTLAGCSNNETGVEYDQAAMEEATEFLIAYCSSVDDATIEQWKSLTDEQLNYQLMQSGYPFTAESFLSSMDAWQAGVEECGAYIGHGDLTYEAGNSELSITTTAEFEDRQADLEIIYETDLRGNLQLDSLTVSGKYSMGEILQKAGLNTLLGMGTVFVVLIIISVIISLLKYIPKLQAAFTKKAEPQQVAPASVSETPAAEVAEEVVVEETQEDDTELVAVIAAAIAASEGTSTDGFVVRSIRRRRSNKWN</sequence>
<dbReference type="EMBL" id="AP027742">
    <property type="protein sequence ID" value="BDZ77647.1"/>
    <property type="molecule type" value="Genomic_DNA"/>
</dbReference>
<evidence type="ECO:0000256" key="3">
    <source>
        <dbReference type="ARBA" id="ARBA00022692"/>
    </source>
</evidence>
<accession>A0ABN6YWH7</accession>
<dbReference type="RefSeq" id="WP_230106038.1">
    <property type="nucleotide sequence ID" value="NZ_AP024845.1"/>
</dbReference>
<keyword evidence="4 6" id="KW-1133">Transmembrane helix</keyword>
<evidence type="ECO:0000256" key="6">
    <source>
        <dbReference type="SAM" id="Phobius"/>
    </source>
</evidence>
<dbReference type="PROSITE" id="PS51257">
    <property type="entry name" value="PROKAR_LIPOPROTEIN"/>
    <property type="match status" value="1"/>
</dbReference>
<dbReference type="InterPro" id="IPR005899">
    <property type="entry name" value="Na_pump_deCOase"/>
</dbReference>
<dbReference type="Proteomes" id="UP001305815">
    <property type="component" value="Chromosome"/>
</dbReference>
<dbReference type="NCBIfam" id="TIGR01195">
    <property type="entry name" value="oadG_fam"/>
    <property type="match status" value="1"/>
</dbReference>
<feature type="chain" id="PRO_5046531799" description="Oxaloacetate decarboxylase (Na(+) extruding)" evidence="7">
    <location>
        <begin position="20"/>
        <end position="266"/>
    </location>
</feature>
<keyword evidence="2" id="KW-1003">Cell membrane</keyword>
<protein>
    <recommendedName>
        <fullName evidence="10">Oxaloacetate decarboxylase (Na(+) extruding)</fullName>
    </recommendedName>
</protein>
<evidence type="ECO:0000256" key="1">
    <source>
        <dbReference type="ARBA" id="ARBA00004236"/>
    </source>
</evidence>
<evidence type="ECO:0000313" key="8">
    <source>
        <dbReference type="EMBL" id="BDZ77647.1"/>
    </source>
</evidence>
<keyword evidence="7" id="KW-0732">Signal</keyword>
<proteinExistence type="predicted"/>
<name>A0ABN6YWH7_9FIRM</name>
<dbReference type="Pfam" id="PF04277">
    <property type="entry name" value="OAD_gamma"/>
    <property type="match status" value="1"/>
</dbReference>
<evidence type="ECO:0000256" key="4">
    <source>
        <dbReference type="ARBA" id="ARBA00022989"/>
    </source>
</evidence>
<evidence type="ECO:0000256" key="2">
    <source>
        <dbReference type="ARBA" id="ARBA00022475"/>
    </source>
</evidence>
<evidence type="ECO:0000256" key="5">
    <source>
        <dbReference type="ARBA" id="ARBA00023136"/>
    </source>
</evidence>
<gene>
    <name evidence="8" type="ORF">Lac1_18300</name>
</gene>
<evidence type="ECO:0000313" key="9">
    <source>
        <dbReference type="Proteomes" id="UP001305815"/>
    </source>
</evidence>